<name>A0A218ZCA4_9HELO</name>
<comment type="caution">
    <text evidence="2">The sequence shown here is derived from an EMBL/GenBank/DDBJ whole genome shotgun (WGS) entry which is preliminary data.</text>
</comment>
<gene>
    <name evidence="2" type="ORF">B2J93_1738</name>
</gene>
<organism evidence="2 3">
    <name type="scientific">Diplocarpon coronariae</name>
    <dbReference type="NCBI Taxonomy" id="2795749"/>
    <lineage>
        <taxon>Eukaryota</taxon>
        <taxon>Fungi</taxon>
        <taxon>Dikarya</taxon>
        <taxon>Ascomycota</taxon>
        <taxon>Pezizomycotina</taxon>
        <taxon>Leotiomycetes</taxon>
        <taxon>Helotiales</taxon>
        <taxon>Drepanopezizaceae</taxon>
        <taxon>Diplocarpon</taxon>
    </lineage>
</organism>
<keyword evidence="1" id="KW-0812">Transmembrane</keyword>
<reference evidence="2 3" key="1">
    <citation type="submission" date="2017-04" db="EMBL/GenBank/DDBJ databases">
        <title>Draft genome sequence of Marssonina coronaria NL1: causal agent of apple blotch.</title>
        <authorList>
            <person name="Cheng Q."/>
        </authorList>
    </citation>
    <scope>NUCLEOTIDE SEQUENCE [LARGE SCALE GENOMIC DNA]</scope>
    <source>
        <strain evidence="2 3">NL1</strain>
    </source>
</reference>
<accession>A0A218ZCA4</accession>
<keyword evidence="3" id="KW-1185">Reference proteome</keyword>
<protein>
    <submittedName>
        <fullName evidence="2">Uncharacterized protein</fullName>
    </submittedName>
</protein>
<keyword evidence="1" id="KW-1133">Transmembrane helix</keyword>
<evidence type="ECO:0000313" key="2">
    <source>
        <dbReference type="EMBL" id="OWP05689.1"/>
    </source>
</evidence>
<evidence type="ECO:0000313" key="3">
    <source>
        <dbReference type="Proteomes" id="UP000242519"/>
    </source>
</evidence>
<dbReference type="Proteomes" id="UP000242519">
    <property type="component" value="Unassembled WGS sequence"/>
</dbReference>
<feature type="transmembrane region" description="Helical" evidence="1">
    <location>
        <begin position="14"/>
        <end position="31"/>
    </location>
</feature>
<dbReference type="EMBL" id="MZNU01000061">
    <property type="protein sequence ID" value="OWP05689.1"/>
    <property type="molecule type" value="Genomic_DNA"/>
</dbReference>
<dbReference type="InParanoid" id="A0A218ZCA4"/>
<dbReference type="AlphaFoldDB" id="A0A218ZCA4"/>
<proteinExistence type="predicted"/>
<sequence>MPTPLDRALNSKNTFLAFTGIVTAVAVWSIWGQDMFPKEPDPTGNPESWTYEEMRTWLASVSTTVPLERSAIVLEICKALSKSTHCTSVG</sequence>
<dbReference type="OrthoDB" id="5341873at2759"/>
<evidence type="ECO:0000256" key="1">
    <source>
        <dbReference type="SAM" id="Phobius"/>
    </source>
</evidence>
<keyword evidence="1" id="KW-0472">Membrane</keyword>